<dbReference type="InterPro" id="IPR039994">
    <property type="entry name" value="NO66-like"/>
</dbReference>
<evidence type="ECO:0000256" key="2">
    <source>
        <dbReference type="ARBA" id="ARBA00022723"/>
    </source>
</evidence>
<dbReference type="PANTHER" id="PTHR13096">
    <property type="entry name" value="MINA53 MYC INDUCED NUCLEAR ANTIGEN"/>
    <property type="match status" value="1"/>
</dbReference>
<dbReference type="AlphaFoldDB" id="A0A520MGL3"/>
<dbReference type="SUPFAM" id="SSF51197">
    <property type="entry name" value="Clavaminate synthase-like"/>
    <property type="match status" value="1"/>
</dbReference>
<feature type="region of interest" description="Disordered" evidence="4">
    <location>
        <begin position="298"/>
        <end position="319"/>
    </location>
</feature>
<protein>
    <submittedName>
        <fullName evidence="6">Cupin domain-containing protein</fullName>
    </submittedName>
</protein>
<evidence type="ECO:0000313" key="7">
    <source>
        <dbReference type="Proteomes" id="UP000315889"/>
    </source>
</evidence>
<dbReference type="Gene3D" id="2.60.120.650">
    <property type="entry name" value="Cupin"/>
    <property type="match status" value="1"/>
</dbReference>
<dbReference type="GO" id="GO:0046872">
    <property type="term" value="F:metal ion binding"/>
    <property type="evidence" value="ECO:0007669"/>
    <property type="project" value="UniProtKB-KW"/>
</dbReference>
<gene>
    <name evidence="6" type="ORF">EVB03_05280</name>
</gene>
<evidence type="ECO:0000256" key="4">
    <source>
        <dbReference type="SAM" id="MobiDB-lite"/>
    </source>
</evidence>
<evidence type="ECO:0000313" key="6">
    <source>
        <dbReference type="EMBL" id="RZO20327.1"/>
    </source>
</evidence>
<comment type="cofactor">
    <cofactor evidence="1">
        <name>Fe(2+)</name>
        <dbReference type="ChEBI" id="CHEBI:29033"/>
    </cofactor>
</comment>
<dbReference type="InterPro" id="IPR003347">
    <property type="entry name" value="JmjC_dom"/>
</dbReference>
<dbReference type="Pfam" id="PF08007">
    <property type="entry name" value="JmjC_2"/>
    <property type="match status" value="1"/>
</dbReference>
<dbReference type="Gene3D" id="3.40.366.30">
    <property type="entry name" value="50S ribosomal protein L16 arginine hydroxylase, Chain A, Domain 2"/>
    <property type="match status" value="1"/>
</dbReference>
<keyword evidence="3" id="KW-0408">Iron</keyword>
<accession>A0A520MGL3</accession>
<dbReference type="Proteomes" id="UP000315889">
    <property type="component" value="Unassembled WGS sequence"/>
</dbReference>
<evidence type="ECO:0000256" key="3">
    <source>
        <dbReference type="ARBA" id="ARBA00023004"/>
    </source>
</evidence>
<name>A0A520MGL3_9GAMM</name>
<reference evidence="6 7" key="1">
    <citation type="submission" date="2019-02" db="EMBL/GenBank/DDBJ databases">
        <title>Prokaryotic population dynamics and viral predation in marine succession experiment using metagenomics: the confinement effect.</title>
        <authorList>
            <person name="Haro-Moreno J.M."/>
            <person name="Rodriguez-Valera F."/>
            <person name="Lopez-Perez M."/>
        </authorList>
    </citation>
    <scope>NUCLEOTIDE SEQUENCE [LARGE SCALE GENOMIC DNA]</scope>
    <source>
        <strain evidence="6">MED-G170</strain>
    </source>
</reference>
<dbReference type="EMBL" id="SHBP01000005">
    <property type="protein sequence ID" value="RZO20327.1"/>
    <property type="molecule type" value="Genomic_DNA"/>
</dbReference>
<evidence type="ECO:0000259" key="5">
    <source>
        <dbReference type="PROSITE" id="PS51184"/>
    </source>
</evidence>
<dbReference type="PANTHER" id="PTHR13096:SF8">
    <property type="entry name" value="RIBOSOMAL OXYGENASE 1"/>
    <property type="match status" value="1"/>
</dbReference>
<feature type="compositionally biased region" description="Polar residues" evidence="4">
    <location>
        <begin position="305"/>
        <end position="319"/>
    </location>
</feature>
<keyword evidence="2" id="KW-0479">Metal-binding</keyword>
<dbReference type="GO" id="GO:0016706">
    <property type="term" value="F:2-oxoglutarate-dependent dioxygenase activity"/>
    <property type="evidence" value="ECO:0007669"/>
    <property type="project" value="TreeGrafter"/>
</dbReference>
<comment type="caution">
    <text evidence="6">The sequence shown here is derived from an EMBL/GenBank/DDBJ whole genome shotgun (WGS) entry which is preliminary data.</text>
</comment>
<evidence type="ECO:0000256" key="1">
    <source>
        <dbReference type="ARBA" id="ARBA00001954"/>
    </source>
</evidence>
<feature type="domain" description="JmjC" evidence="5">
    <location>
        <begin position="96"/>
        <end position="224"/>
    </location>
</feature>
<dbReference type="PROSITE" id="PS51184">
    <property type="entry name" value="JMJC"/>
    <property type="match status" value="1"/>
</dbReference>
<organism evidence="6 7">
    <name type="scientific">SAR92 clade bacterium</name>
    <dbReference type="NCBI Taxonomy" id="2315479"/>
    <lineage>
        <taxon>Bacteria</taxon>
        <taxon>Pseudomonadati</taxon>
        <taxon>Pseudomonadota</taxon>
        <taxon>Gammaproteobacteria</taxon>
        <taxon>Cellvibrionales</taxon>
        <taxon>Porticoccaceae</taxon>
        <taxon>SAR92 clade</taxon>
    </lineage>
</organism>
<sequence length="319" mass="35738">MESNHPILGDLTADQFLAEYWQKKPLLIRNAIPNFEPPIDGNDLAGLSLEAEVESRLVIGDDWALEHGPFKESRFASLPEHNWSLLVQGVDLWVPEVAALLSSFDFLPSWRVDDIMVSYAEDGGNVGPHFDYYDVFLIQGEGQRHWRIGQQCSEADLHTDSTALKILKNLEVTDEWTLNPGDMLYLPPKIAHHGVAIGQCTTFSVGFRAPAATEMLDDLATELLSRDITPNHLQDPPLTAAMAKEPISGAYIQQVKELLQQTLDDDQMLGEWFAQFMTEPKYPSLVGMTEELRSASLENRPVTGSEISHNHYLNGQKQD</sequence>
<dbReference type="SMART" id="SM00558">
    <property type="entry name" value="JmjC"/>
    <property type="match status" value="1"/>
</dbReference>
<proteinExistence type="predicted"/>